<evidence type="ECO:0000313" key="3">
    <source>
        <dbReference type="Proteomes" id="UP000250140"/>
    </source>
</evidence>
<dbReference type="Proteomes" id="UP000250140">
    <property type="component" value="Unassembled WGS sequence"/>
</dbReference>
<dbReference type="OrthoDB" id="3438274at2759"/>
<evidence type="ECO:0000256" key="1">
    <source>
        <dbReference type="SAM" id="MobiDB-lite"/>
    </source>
</evidence>
<protein>
    <submittedName>
        <fullName evidence="2">Uncharacterized protein</fullName>
    </submittedName>
</protein>
<accession>A0A8E2JXA8</accession>
<organism evidence="2 3">
    <name type="scientific">Glonium stellatum</name>
    <dbReference type="NCBI Taxonomy" id="574774"/>
    <lineage>
        <taxon>Eukaryota</taxon>
        <taxon>Fungi</taxon>
        <taxon>Dikarya</taxon>
        <taxon>Ascomycota</taxon>
        <taxon>Pezizomycotina</taxon>
        <taxon>Dothideomycetes</taxon>
        <taxon>Pleosporomycetidae</taxon>
        <taxon>Gloniales</taxon>
        <taxon>Gloniaceae</taxon>
        <taxon>Glonium</taxon>
    </lineage>
</organism>
<reference evidence="2 3" key="1">
    <citation type="journal article" date="2016" name="Nat. Commun.">
        <title>Ectomycorrhizal ecology is imprinted in the genome of the dominant symbiotic fungus Cenococcum geophilum.</title>
        <authorList>
            <consortium name="DOE Joint Genome Institute"/>
            <person name="Peter M."/>
            <person name="Kohler A."/>
            <person name="Ohm R.A."/>
            <person name="Kuo A."/>
            <person name="Krutzmann J."/>
            <person name="Morin E."/>
            <person name="Arend M."/>
            <person name="Barry K.W."/>
            <person name="Binder M."/>
            <person name="Choi C."/>
            <person name="Clum A."/>
            <person name="Copeland A."/>
            <person name="Grisel N."/>
            <person name="Haridas S."/>
            <person name="Kipfer T."/>
            <person name="LaButti K."/>
            <person name="Lindquist E."/>
            <person name="Lipzen A."/>
            <person name="Maire R."/>
            <person name="Meier B."/>
            <person name="Mihaltcheva S."/>
            <person name="Molinier V."/>
            <person name="Murat C."/>
            <person name="Poggeler S."/>
            <person name="Quandt C.A."/>
            <person name="Sperisen C."/>
            <person name="Tritt A."/>
            <person name="Tisserant E."/>
            <person name="Crous P.W."/>
            <person name="Henrissat B."/>
            <person name="Nehls U."/>
            <person name="Egli S."/>
            <person name="Spatafora J.W."/>
            <person name="Grigoriev I.V."/>
            <person name="Martin F.M."/>
        </authorList>
    </citation>
    <scope>NUCLEOTIDE SEQUENCE [LARGE SCALE GENOMIC DNA]</scope>
    <source>
        <strain evidence="2 3">CBS 207.34</strain>
    </source>
</reference>
<proteinExistence type="predicted"/>
<sequence length="153" mass="17482">MPPGTPGVSTRKKLPEHDPENHEIKHMRQIQHMSWSEIARQLNEKRVQNGRAATLTEAAVYGRFVRNGKRIAEATGEDFNPSDYMHLKHPKPAAKSARSAEATPKFSEEMDELLVRAVDVTRKRFWKHVADELQVTGGTYYSEAVLQKRFNTI</sequence>
<name>A0A8E2JXA8_9PEZI</name>
<dbReference type="AlphaFoldDB" id="A0A8E2JXA8"/>
<evidence type="ECO:0000313" key="2">
    <source>
        <dbReference type="EMBL" id="OCL13115.1"/>
    </source>
</evidence>
<feature type="region of interest" description="Disordered" evidence="1">
    <location>
        <begin position="1"/>
        <end position="21"/>
    </location>
</feature>
<dbReference type="EMBL" id="KV748783">
    <property type="protein sequence ID" value="OCL13115.1"/>
    <property type="molecule type" value="Genomic_DNA"/>
</dbReference>
<keyword evidence="3" id="KW-1185">Reference proteome</keyword>
<gene>
    <name evidence="2" type="ORF">AOQ84DRAFT_283770</name>
</gene>